<dbReference type="Proteomes" id="UP000054783">
    <property type="component" value="Unassembled WGS sequence"/>
</dbReference>
<gene>
    <name evidence="1" type="ORF">T12_16477</name>
</gene>
<name>A0A0V1A5X1_9BILA</name>
<comment type="caution">
    <text evidence="1">The sequence shown here is derived from an EMBL/GenBank/DDBJ whole genome shotgun (WGS) entry which is preliminary data.</text>
</comment>
<dbReference type="AlphaFoldDB" id="A0A0V1A5X1"/>
<keyword evidence="2" id="KW-1185">Reference proteome</keyword>
<organism evidence="1 2">
    <name type="scientific">Trichinella patagoniensis</name>
    <dbReference type="NCBI Taxonomy" id="990121"/>
    <lineage>
        <taxon>Eukaryota</taxon>
        <taxon>Metazoa</taxon>
        <taxon>Ecdysozoa</taxon>
        <taxon>Nematoda</taxon>
        <taxon>Enoplea</taxon>
        <taxon>Dorylaimia</taxon>
        <taxon>Trichinellida</taxon>
        <taxon>Trichinellidae</taxon>
        <taxon>Trichinella</taxon>
    </lineage>
</organism>
<proteinExistence type="predicted"/>
<protein>
    <submittedName>
        <fullName evidence="1">Uncharacterized protein</fullName>
    </submittedName>
</protein>
<sequence length="73" mass="8215">MKEVKIVKDKGKCVAFLQMNEQFAFNLWRGIFSVMGNNYIVVPQGSWVNGGSERLSTKQLCSVNQKQPYAASD</sequence>
<evidence type="ECO:0000313" key="1">
    <source>
        <dbReference type="EMBL" id="KRY20230.1"/>
    </source>
</evidence>
<evidence type="ECO:0000313" key="2">
    <source>
        <dbReference type="Proteomes" id="UP000054783"/>
    </source>
</evidence>
<reference evidence="1 2" key="1">
    <citation type="submission" date="2015-01" db="EMBL/GenBank/DDBJ databases">
        <title>Evolution of Trichinella species and genotypes.</title>
        <authorList>
            <person name="Korhonen P.K."/>
            <person name="Edoardo P."/>
            <person name="Giuseppe L.R."/>
            <person name="Gasser R.B."/>
        </authorList>
    </citation>
    <scope>NUCLEOTIDE SEQUENCE [LARGE SCALE GENOMIC DNA]</scope>
    <source>
        <strain evidence="1">ISS2496</strain>
    </source>
</reference>
<dbReference type="EMBL" id="JYDQ01000027">
    <property type="protein sequence ID" value="KRY20230.1"/>
    <property type="molecule type" value="Genomic_DNA"/>
</dbReference>
<accession>A0A0V1A5X1</accession>